<keyword evidence="1" id="KW-0472">Membrane</keyword>
<dbReference type="EMBL" id="ODYU01002909">
    <property type="protein sequence ID" value="SOQ40991.1"/>
    <property type="molecule type" value="Genomic_DNA"/>
</dbReference>
<feature type="transmembrane region" description="Helical" evidence="1">
    <location>
        <begin position="293"/>
        <end position="316"/>
    </location>
</feature>
<evidence type="ECO:0000313" key="2">
    <source>
        <dbReference type="EMBL" id="SOQ40991.1"/>
    </source>
</evidence>
<feature type="transmembrane region" description="Helical" evidence="1">
    <location>
        <begin position="193"/>
        <end position="213"/>
    </location>
</feature>
<keyword evidence="1" id="KW-0812">Transmembrane</keyword>
<feature type="transmembrane region" description="Helical" evidence="1">
    <location>
        <begin position="69"/>
        <end position="91"/>
    </location>
</feature>
<feature type="transmembrane region" description="Helical" evidence="1">
    <location>
        <begin position="103"/>
        <end position="129"/>
    </location>
</feature>
<feature type="transmembrane region" description="Helical" evidence="1">
    <location>
        <begin position="263"/>
        <end position="287"/>
    </location>
</feature>
<keyword evidence="1" id="KW-1133">Transmembrane helix</keyword>
<organism evidence="2">
    <name type="scientific">Spodoptera frugiperda</name>
    <name type="common">Fall armyworm</name>
    <dbReference type="NCBI Taxonomy" id="7108"/>
    <lineage>
        <taxon>Eukaryota</taxon>
        <taxon>Metazoa</taxon>
        <taxon>Ecdysozoa</taxon>
        <taxon>Arthropoda</taxon>
        <taxon>Hexapoda</taxon>
        <taxon>Insecta</taxon>
        <taxon>Pterygota</taxon>
        <taxon>Neoptera</taxon>
        <taxon>Endopterygota</taxon>
        <taxon>Lepidoptera</taxon>
        <taxon>Glossata</taxon>
        <taxon>Ditrysia</taxon>
        <taxon>Noctuoidea</taxon>
        <taxon>Noctuidae</taxon>
        <taxon>Amphipyrinae</taxon>
        <taxon>Spodoptera</taxon>
    </lineage>
</organism>
<proteinExistence type="predicted"/>
<name>A0A2H1VJM2_SPOFR</name>
<sequence>MFHNFKNRLQPKKDVEVNIDETVSFNEILAKRVIDRDLQLVLRPLNAMLFVFFNTKYSIRNNVVSSNYIACKIFFIIWVLISESFCIYRFTWLFKSELNFQKLFYRLTNCVDLLIIVLGHALCTCSMFLRNHDDVSMLFKIQYVFRVLQIDRERIKNLIKYYWVIVIVLNFIIVSALIFQYCMFLDFQAVNTIYASFLFDVSIVYTFLLFKLLKKIIKIWIEKVEQSRNIDDRQEIYWNVLSDVYLKIQEIYMHLNKISRYVILFYSVFAAYLIFRNLIVIIIIKSYAIRGNLFLIMLLVASGFWNLKSLVLLICLSEQCERFYSDIRDAEDICTLLLASSICSKRKALKKVLRVQKTSFKKLSACGLFSVDATLPVRFSSFTNTYVLVILQFAFL</sequence>
<accession>A0A2H1VJM2</accession>
<reference evidence="2" key="1">
    <citation type="submission" date="2016-07" db="EMBL/GenBank/DDBJ databases">
        <authorList>
            <person name="Bretaudeau A."/>
        </authorList>
    </citation>
    <scope>NUCLEOTIDE SEQUENCE</scope>
    <source>
        <strain evidence="2">Rice</strain>
        <tissue evidence="2">Whole body</tissue>
    </source>
</reference>
<evidence type="ECO:0000256" key="1">
    <source>
        <dbReference type="SAM" id="Phobius"/>
    </source>
</evidence>
<gene>
    <name evidence="2" type="primary">SFRICE041932.2</name>
    <name evidence="2" type="ORF">SFRICE_041932.2</name>
</gene>
<feature type="non-terminal residue" evidence="2">
    <location>
        <position position="396"/>
    </location>
</feature>
<dbReference type="AlphaFoldDB" id="A0A2H1VJM2"/>
<protein>
    <submittedName>
        <fullName evidence="2">SFRICE041932.2</fullName>
    </submittedName>
</protein>
<feature type="transmembrane region" description="Helical" evidence="1">
    <location>
        <begin position="161"/>
        <end position="181"/>
    </location>
</feature>